<dbReference type="STRING" id="1484693.RS694_12010"/>
<dbReference type="SUPFAM" id="SSF46689">
    <property type="entry name" value="Homeodomain-like"/>
    <property type="match status" value="1"/>
</dbReference>
<evidence type="ECO:0000256" key="1">
    <source>
        <dbReference type="ARBA" id="ARBA00023015"/>
    </source>
</evidence>
<dbReference type="GO" id="GO:0003700">
    <property type="term" value="F:DNA-binding transcription factor activity"/>
    <property type="evidence" value="ECO:0007669"/>
    <property type="project" value="InterPro"/>
</dbReference>
<accession>A0A1P8KB00</accession>
<dbReference type="Proteomes" id="UP000186110">
    <property type="component" value="Chromosome"/>
</dbReference>
<dbReference type="SMART" id="SM00342">
    <property type="entry name" value="HTH_ARAC"/>
    <property type="match status" value="1"/>
</dbReference>
<dbReference type="eggNOG" id="COG2207">
    <property type="taxonomic scope" value="Bacteria"/>
</dbReference>
<keyword evidence="3" id="KW-0804">Transcription</keyword>
<dbReference type="KEGG" id="rsb:RS694_12010"/>
<feature type="domain" description="HTH araC/xylS-type" evidence="4">
    <location>
        <begin position="248"/>
        <end position="346"/>
    </location>
</feature>
<dbReference type="PANTHER" id="PTHR47894">
    <property type="entry name" value="HTH-TYPE TRANSCRIPTIONAL REGULATOR GADX"/>
    <property type="match status" value="1"/>
</dbReference>
<dbReference type="Pfam" id="PF12625">
    <property type="entry name" value="Arabinose_bd"/>
    <property type="match status" value="1"/>
</dbReference>
<dbReference type="AlphaFoldDB" id="A0A1P8KB00"/>
<dbReference type="GO" id="GO:0000976">
    <property type="term" value="F:transcription cis-regulatory region binding"/>
    <property type="evidence" value="ECO:0007669"/>
    <property type="project" value="TreeGrafter"/>
</dbReference>
<proteinExistence type="predicted"/>
<keyword evidence="6" id="KW-1185">Reference proteome</keyword>
<gene>
    <name evidence="5" type="ORF">RS694_12010</name>
</gene>
<keyword evidence="2" id="KW-0238">DNA-binding</keyword>
<evidence type="ECO:0000256" key="2">
    <source>
        <dbReference type="ARBA" id="ARBA00023125"/>
    </source>
</evidence>
<dbReference type="Gene3D" id="1.10.10.60">
    <property type="entry name" value="Homeodomain-like"/>
    <property type="match status" value="1"/>
</dbReference>
<sequence length="351" mass="38435">MVTSYEVQNVSAGMAKEMIQARALGGFRMLVEAHGGDPKALLTRCKIPLAALTKPDLPISLDSLASLYDHAAQVLEMEDFGLQLSRCQDLTLYGPLALIVLHAQTVGDALVGLMRHFAFHTPGASFQIADDADPDVICVRYALNLQPGTPSRQIVEQSYGMAAKLWSTMVPSEAAQARILLRHAPAVPPRVYEKSFGCPCSFEQETDAIVLPRRALDFVVPHADPELVATAEGYIATIMRRHPLDLAQQVKALVAEQLAFGGATIENIAGQLKMQKRKLQRLLAEQGLYFESIVDELRCDLATEYLGNAALSLQTVGTMLGYNEQSSFTRACKRWFDASPKLVRQTRLAAP</sequence>
<dbReference type="InterPro" id="IPR009057">
    <property type="entry name" value="Homeodomain-like_sf"/>
</dbReference>
<dbReference type="EMBL" id="CP019239">
    <property type="protein sequence ID" value="APW43178.1"/>
    <property type="molecule type" value="Genomic_DNA"/>
</dbReference>
<reference evidence="5 6" key="1">
    <citation type="submission" date="2017-01" db="EMBL/GenBank/DDBJ databases">
        <authorList>
            <person name="Mah S.A."/>
            <person name="Swanson W.J."/>
            <person name="Moy G.W."/>
            <person name="Vacquier V.D."/>
        </authorList>
    </citation>
    <scope>NUCLEOTIDE SEQUENCE [LARGE SCALE GENOMIC DNA]</scope>
    <source>
        <strain evidence="5 6">DSM 22694</strain>
    </source>
</reference>
<dbReference type="PROSITE" id="PS01124">
    <property type="entry name" value="HTH_ARAC_FAMILY_2"/>
    <property type="match status" value="1"/>
</dbReference>
<dbReference type="PANTHER" id="PTHR47894:SF4">
    <property type="entry name" value="HTH-TYPE TRANSCRIPTIONAL REGULATOR GADX"/>
    <property type="match status" value="1"/>
</dbReference>
<organism evidence="5 6">
    <name type="scientific">Rhodoferax saidenbachensis</name>
    <dbReference type="NCBI Taxonomy" id="1484693"/>
    <lineage>
        <taxon>Bacteria</taxon>
        <taxon>Pseudomonadati</taxon>
        <taxon>Pseudomonadota</taxon>
        <taxon>Betaproteobacteria</taxon>
        <taxon>Burkholderiales</taxon>
        <taxon>Comamonadaceae</taxon>
        <taxon>Rhodoferax</taxon>
    </lineage>
</organism>
<evidence type="ECO:0000256" key="3">
    <source>
        <dbReference type="ARBA" id="ARBA00023163"/>
    </source>
</evidence>
<evidence type="ECO:0000313" key="6">
    <source>
        <dbReference type="Proteomes" id="UP000186110"/>
    </source>
</evidence>
<name>A0A1P8KB00_9BURK</name>
<evidence type="ECO:0000259" key="4">
    <source>
        <dbReference type="PROSITE" id="PS01124"/>
    </source>
</evidence>
<dbReference type="InterPro" id="IPR018060">
    <property type="entry name" value="HTH_AraC"/>
</dbReference>
<dbReference type="Pfam" id="PF12833">
    <property type="entry name" value="HTH_18"/>
    <property type="match status" value="1"/>
</dbReference>
<evidence type="ECO:0000313" key="5">
    <source>
        <dbReference type="EMBL" id="APW43178.1"/>
    </source>
</evidence>
<dbReference type="GO" id="GO:0005829">
    <property type="term" value="C:cytosol"/>
    <property type="evidence" value="ECO:0007669"/>
    <property type="project" value="TreeGrafter"/>
</dbReference>
<protein>
    <recommendedName>
        <fullName evidence="4">HTH araC/xylS-type domain-containing protein</fullName>
    </recommendedName>
</protein>
<keyword evidence="1" id="KW-0805">Transcription regulation</keyword>
<dbReference type="InterPro" id="IPR032687">
    <property type="entry name" value="AraC-type_N"/>
</dbReference>